<evidence type="ECO:0000256" key="2">
    <source>
        <dbReference type="SAM" id="Phobius"/>
    </source>
</evidence>
<dbReference type="Pfam" id="PF04860">
    <property type="entry name" value="Phage_portal"/>
    <property type="match status" value="1"/>
</dbReference>
<gene>
    <name evidence="3" type="ORF">F4827_005065</name>
</gene>
<dbReference type="AlphaFoldDB" id="A0A7W9U182"/>
<comment type="caution">
    <text evidence="3">The sequence shown here is derived from an EMBL/GenBank/DDBJ whole genome shotgun (WGS) entry which is preliminary data.</text>
</comment>
<dbReference type="InterPro" id="IPR006944">
    <property type="entry name" value="Phage/GTA_portal"/>
</dbReference>
<reference evidence="3 4" key="1">
    <citation type="submission" date="2020-08" db="EMBL/GenBank/DDBJ databases">
        <title>Above-ground endophytic microbial communities from plants in different locations in the United States.</title>
        <authorList>
            <person name="Frank C."/>
        </authorList>
    </citation>
    <scope>NUCLEOTIDE SEQUENCE [LARGE SCALE GENOMIC DNA]</scope>
    <source>
        <strain evidence="3 4">WP4_2_2</strain>
    </source>
</reference>
<dbReference type="RefSeq" id="WP_311674272.1">
    <property type="nucleotide sequence ID" value="NZ_JACHBW010000016.1"/>
</dbReference>
<keyword evidence="4" id="KW-1185">Reference proteome</keyword>
<feature type="compositionally biased region" description="Polar residues" evidence="1">
    <location>
        <begin position="434"/>
        <end position="443"/>
    </location>
</feature>
<dbReference type="EMBL" id="JACHBW010000016">
    <property type="protein sequence ID" value="MBB6105199.1"/>
    <property type="molecule type" value="Genomic_DNA"/>
</dbReference>
<name>A0A7W9U182_9BURK</name>
<dbReference type="InterPro" id="IPR006427">
    <property type="entry name" value="Portal_HK97"/>
</dbReference>
<dbReference type="NCBIfam" id="TIGR01537">
    <property type="entry name" value="portal_HK97"/>
    <property type="match status" value="1"/>
</dbReference>
<organism evidence="3 4">
    <name type="scientific">Paraburkholderia bannensis</name>
    <dbReference type="NCBI Taxonomy" id="765414"/>
    <lineage>
        <taxon>Bacteria</taxon>
        <taxon>Pseudomonadati</taxon>
        <taxon>Pseudomonadota</taxon>
        <taxon>Betaproteobacteria</taxon>
        <taxon>Burkholderiales</taxon>
        <taxon>Burkholderiaceae</taxon>
        <taxon>Paraburkholderia</taxon>
    </lineage>
</organism>
<protein>
    <submittedName>
        <fullName evidence="3">HK97 family phage portal protein</fullName>
    </submittedName>
</protein>
<keyword evidence="2" id="KW-0472">Membrane</keyword>
<keyword evidence="2" id="KW-1133">Transmembrane helix</keyword>
<accession>A0A7W9U182</accession>
<evidence type="ECO:0000313" key="4">
    <source>
        <dbReference type="Proteomes" id="UP000571554"/>
    </source>
</evidence>
<keyword evidence="2" id="KW-0812">Transmembrane</keyword>
<evidence type="ECO:0000256" key="1">
    <source>
        <dbReference type="SAM" id="MobiDB-lite"/>
    </source>
</evidence>
<proteinExistence type="predicted"/>
<dbReference type="Proteomes" id="UP000571554">
    <property type="component" value="Unassembled WGS sequence"/>
</dbReference>
<evidence type="ECO:0000313" key="3">
    <source>
        <dbReference type="EMBL" id="MBB6105199.1"/>
    </source>
</evidence>
<feature type="region of interest" description="Disordered" evidence="1">
    <location>
        <begin position="420"/>
        <end position="443"/>
    </location>
</feature>
<feature type="region of interest" description="Disordered" evidence="1">
    <location>
        <begin position="1"/>
        <end position="29"/>
    </location>
</feature>
<sequence>MHGDDPCACSSAGTGSGNHRDMSTPNNAGSSILTEWRARREAERAAAQGTHTIPISEMEPGSEGYSWLTGSSPGRRAVSERNALAVGAVYASVALIGGALGQLMLQTYTVKDTLKTPVQGDLWYMLNEEMHPRWSAALGWDFSAQSLLLHGNLYIRIHRPTPFSVNVESLEPIHPLRCTPLLHEDRLIYTIVNLDGTVETIDQDDMLHVPGPGFDGLRGMSQIRHVLRQPISTALAANDVGENMLTDGLRPDIVLQTDAKVDRDQVKLLRDQWMERYSGLSNSNAPVVIGGGLKVEKISMTAADAQLLDREKLTVEDVARIFGVPPYMIGQMEKQTSFGKGLEELGTSFVRYTLGRHMTKIQQEASRKLATRGKTSIAYDPSALLKGDMTSRYAAYRAALGRAGEPGWMRQNEVRQLENLPPAPDGDKLFNGTVDAQSNPATD</sequence>
<feature type="transmembrane region" description="Helical" evidence="2">
    <location>
        <begin position="83"/>
        <end position="105"/>
    </location>
</feature>